<sequence length="48" mass="5575">MTGVKRNGVVALYAVRRRIEQNHSFDRFVKILRLKQQAQITQAGSRSF</sequence>
<dbReference type="AlphaFoldDB" id="A0A089NQL8"/>
<dbReference type="EMBL" id="CP003811">
    <property type="protein sequence ID" value="AIQ88148.1"/>
    <property type="molecule type" value="Genomic_DNA"/>
</dbReference>
<name>A0A089NQL8_9HYPH</name>
<dbReference type="HOGENOM" id="CLU_3154765_0_0_5"/>
<gene>
    <name evidence="1" type="ORF">MOC_0393</name>
</gene>
<reference evidence="1 2" key="1">
    <citation type="journal article" date="2014" name="PLoS ONE">
        <title>Genome Information of Methylobacterium oryzae, a Plant-Probiotic Methylotroph in the Phyllosphere.</title>
        <authorList>
            <person name="Kwak M.J."/>
            <person name="Jeong H."/>
            <person name="Madhaiyan M."/>
            <person name="Lee Y."/>
            <person name="Sa T.M."/>
            <person name="Oh T.K."/>
            <person name="Kim J.F."/>
        </authorList>
    </citation>
    <scope>NUCLEOTIDE SEQUENCE [LARGE SCALE GENOMIC DNA]</scope>
    <source>
        <strain evidence="1 2">CBMB20</strain>
    </source>
</reference>
<accession>A0A089NQL8</accession>
<organism evidence="1 2">
    <name type="scientific">Methylobacterium oryzae CBMB20</name>
    <dbReference type="NCBI Taxonomy" id="693986"/>
    <lineage>
        <taxon>Bacteria</taxon>
        <taxon>Pseudomonadati</taxon>
        <taxon>Pseudomonadota</taxon>
        <taxon>Alphaproteobacteria</taxon>
        <taxon>Hyphomicrobiales</taxon>
        <taxon>Methylobacteriaceae</taxon>
        <taxon>Methylobacterium</taxon>
    </lineage>
</organism>
<protein>
    <submittedName>
        <fullName evidence="1">Protein of unassigned function</fullName>
    </submittedName>
</protein>
<evidence type="ECO:0000313" key="1">
    <source>
        <dbReference type="EMBL" id="AIQ88148.1"/>
    </source>
</evidence>
<dbReference type="KEGG" id="mor:MOC_0393"/>
<keyword evidence="2" id="KW-1185">Reference proteome</keyword>
<dbReference type="Proteomes" id="UP000029492">
    <property type="component" value="Chromosome"/>
</dbReference>
<proteinExistence type="predicted"/>
<evidence type="ECO:0000313" key="2">
    <source>
        <dbReference type="Proteomes" id="UP000029492"/>
    </source>
</evidence>